<evidence type="ECO:0000259" key="11">
    <source>
        <dbReference type="PROSITE" id="PS50967"/>
    </source>
</evidence>
<dbReference type="GO" id="GO:0071051">
    <property type="term" value="P:poly(A)-dependent snoRNA 3'-end processing"/>
    <property type="evidence" value="ECO:0007669"/>
    <property type="project" value="TreeGrafter"/>
</dbReference>
<evidence type="ECO:0000256" key="2">
    <source>
        <dbReference type="ARBA" id="ARBA00022552"/>
    </source>
</evidence>
<keyword evidence="2" id="KW-0698">rRNA processing</keyword>
<dbReference type="GO" id="GO:0000175">
    <property type="term" value="F:3'-5'-RNA exonuclease activity"/>
    <property type="evidence" value="ECO:0007669"/>
    <property type="project" value="InterPro"/>
</dbReference>
<evidence type="ECO:0000256" key="6">
    <source>
        <dbReference type="ARBA" id="ARBA00022839"/>
    </source>
</evidence>
<dbReference type="InterPro" id="IPR049559">
    <property type="entry name" value="Rrp6p-like_exo"/>
</dbReference>
<evidence type="ECO:0000256" key="5">
    <source>
        <dbReference type="ARBA" id="ARBA00022835"/>
    </source>
</evidence>
<accession>A0A9P0DEQ1</accession>
<evidence type="ECO:0000256" key="3">
    <source>
        <dbReference type="ARBA" id="ARBA00022722"/>
    </source>
</evidence>
<feature type="compositionally biased region" description="Gly residues" evidence="10">
    <location>
        <begin position="854"/>
        <end position="868"/>
    </location>
</feature>
<feature type="compositionally biased region" description="Basic residues" evidence="10">
    <location>
        <begin position="869"/>
        <end position="878"/>
    </location>
</feature>
<dbReference type="InterPro" id="IPR012337">
    <property type="entry name" value="RNaseH-like_sf"/>
</dbReference>
<dbReference type="Pfam" id="PF08066">
    <property type="entry name" value="PMC2NT"/>
    <property type="match status" value="1"/>
</dbReference>
<feature type="compositionally biased region" description="Basic residues" evidence="10">
    <location>
        <begin position="924"/>
        <end position="935"/>
    </location>
</feature>
<dbReference type="GO" id="GO:0071040">
    <property type="term" value="P:nuclear polyadenylation-dependent antisense transcript catabolic process"/>
    <property type="evidence" value="ECO:0007669"/>
    <property type="project" value="TreeGrafter"/>
</dbReference>
<feature type="compositionally biased region" description="Basic and acidic residues" evidence="10">
    <location>
        <begin position="683"/>
        <end position="697"/>
    </location>
</feature>
<dbReference type="InterPro" id="IPR036397">
    <property type="entry name" value="RNaseH_sf"/>
</dbReference>
<protein>
    <recommendedName>
        <fullName evidence="9">Exosome complex component 10 homolog</fullName>
    </recommendedName>
</protein>
<dbReference type="GO" id="GO:0071039">
    <property type="term" value="P:nuclear polyadenylation-dependent CUT catabolic process"/>
    <property type="evidence" value="ECO:0007669"/>
    <property type="project" value="TreeGrafter"/>
</dbReference>
<dbReference type="SUPFAM" id="SSF47819">
    <property type="entry name" value="HRDC-like"/>
    <property type="match status" value="1"/>
</dbReference>
<organism evidence="12 13">
    <name type="scientific">Ceutorhynchus assimilis</name>
    <name type="common">cabbage seed weevil</name>
    <dbReference type="NCBI Taxonomy" id="467358"/>
    <lineage>
        <taxon>Eukaryota</taxon>
        <taxon>Metazoa</taxon>
        <taxon>Ecdysozoa</taxon>
        <taxon>Arthropoda</taxon>
        <taxon>Hexapoda</taxon>
        <taxon>Insecta</taxon>
        <taxon>Pterygota</taxon>
        <taxon>Neoptera</taxon>
        <taxon>Endopterygota</taxon>
        <taxon>Coleoptera</taxon>
        <taxon>Polyphaga</taxon>
        <taxon>Cucujiformia</taxon>
        <taxon>Curculionidae</taxon>
        <taxon>Ceutorhynchinae</taxon>
        <taxon>Ceutorhynchus</taxon>
    </lineage>
</organism>
<dbReference type="AlphaFoldDB" id="A0A9P0DEQ1"/>
<dbReference type="FunFam" id="1.10.150.80:FF:000001">
    <property type="entry name" value="Putative exosome component 10"/>
    <property type="match status" value="1"/>
</dbReference>
<keyword evidence="13" id="KW-1185">Reference proteome</keyword>
<dbReference type="GO" id="GO:0071037">
    <property type="term" value="P:nuclear polyadenylation-dependent snRNA catabolic process"/>
    <property type="evidence" value="ECO:0007669"/>
    <property type="project" value="TreeGrafter"/>
</dbReference>
<evidence type="ECO:0000313" key="12">
    <source>
        <dbReference type="EMBL" id="CAH1133564.1"/>
    </source>
</evidence>
<feature type="region of interest" description="Disordered" evidence="10">
    <location>
        <begin position="683"/>
        <end position="714"/>
    </location>
</feature>
<dbReference type="GO" id="GO:0071036">
    <property type="term" value="P:nuclear polyadenylation-dependent snoRNA catabolic process"/>
    <property type="evidence" value="ECO:0007669"/>
    <property type="project" value="TreeGrafter"/>
</dbReference>
<feature type="domain" description="HRDC" evidence="11">
    <location>
        <begin position="479"/>
        <end position="559"/>
    </location>
</feature>
<evidence type="ECO:0000256" key="9">
    <source>
        <dbReference type="ARBA" id="ARBA00070365"/>
    </source>
</evidence>
<dbReference type="GO" id="GO:0000166">
    <property type="term" value="F:nucleotide binding"/>
    <property type="evidence" value="ECO:0007669"/>
    <property type="project" value="InterPro"/>
</dbReference>
<sequence length="952" mass="109448">MAETTENPTSSTAEEDVIPGYKTLGDFTRDGFSCLIQGIKHANALPSGRDWDFYNNFESFKQALNDESEVIMDGMTSLLKKQDVGCNIRHHTSNYQKNILLQANDIILGRVAINIDVLNGIRSAVNEPVILQSVSAELPLNINGSWNRSIGTKVSMTTSVGTVPVLSTPQARGNIIRLLTAENIVRPQKMFKDKIDNRNDYAWEPRIKDKPNSLKPLAIFLEQTEKGNQFCHPYEYELDRFTPSDNFLNKTKIIKPKLLKDTPLIEISTPEKLPGLVEDLMKFKTIAVDLEHHSYRSFMGITCLMQISTPETDYLIDTLALRNDLWILNEVFTKPDITKVFHGAESDILWLQRDLSLYIVNMFDTYFASKLLDYSGLSLAYLMQRFCKFVPNKKFQLADWRIRPLPDELKTYAREDTHYLIYIYQNMRNELIDRANGKTNLLKSVIDSSKALCLKRYVKPFWNDDSHLELYRRCRRMFDNKQLYAFKHLYKWRDNIARQEDESTGYVLPNNMLLEISERLPREMQGILGCCNPIPPLVKSNLLELHKILLKAIEQPFEEPILKEDTRAKGSTKIMTKINVDSSLYCPHDLTKNKDFRENLPTLLNSDREDPEALIQNDFHLEKQNSILSVFRISKILDTEKESQASAKLRKFKENFNFLGPFERYRLVKPFIEARQKKLAEEKAKQEEKEKAKKEAESNASNIIDDDQDTRTDEERIESIRQHFLSLARQTLPPSLEPPNESSLLEVGATIKRKREGPKLPDTNKHQTSENQTTTSPFMPFNPAQEDADEHKKVPNKKRKIADDDSSVVPKLSRREKNKMKMDKRKHKRALAQQSNEESFSGNNSFQNMKGRGPRGGGGHVQRGSGKGNRGRGGKSNKNKNSNNPQRPNQPEEFNSYDYSMVDFRQFQGGARGVEKGKEFKTQYRGRGKPNKRGGKNQNNRAMTFGGRGRGR</sequence>
<dbReference type="GO" id="GO:0000176">
    <property type="term" value="C:nuclear exosome (RNase complex)"/>
    <property type="evidence" value="ECO:0007669"/>
    <property type="project" value="InterPro"/>
</dbReference>
<dbReference type="Pfam" id="PF01612">
    <property type="entry name" value="DNA_pol_A_exo1"/>
    <property type="match status" value="1"/>
</dbReference>
<evidence type="ECO:0000256" key="8">
    <source>
        <dbReference type="ARBA" id="ARBA00043957"/>
    </source>
</evidence>
<feature type="region of interest" description="Disordered" evidence="10">
    <location>
        <begin position="754"/>
        <end position="952"/>
    </location>
</feature>
<comment type="similarity">
    <text evidence="8">Belongs to the exosome component 10/RRP6 family.</text>
</comment>
<evidence type="ECO:0000256" key="10">
    <source>
        <dbReference type="SAM" id="MobiDB-lite"/>
    </source>
</evidence>
<dbReference type="GO" id="GO:0071038">
    <property type="term" value="P:TRAMP-dependent tRNA surveillance pathway"/>
    <property type="evidence" value="ECO:0007669"/>
    <property type="project" value="TreeGrafter"/>
</dbReference>
<dbReference type="FunFam" id="3.30.420.10:FF:000059">
    <property type="entry name" value="Exosome complex exonuclease Rrp6"/>
    <property type="match status" value="1"/>
</dbReference>
<proteinExistence type="inferred from homology"/>
<dbReference type="PANTHER" id="PTHR12124:SF47">
    <property type="entry name" value="EXOSOME COMPONENT 10"/>
    <property type="match status" value="1"/>
</dbReference>
<dbReference type="InterPro" id="IPR044876">
    <property type="entry name" value="HRDC_dom_sf"/>
</dbReference>
<dbReference type="GO" id="GO:0071044">
    <property type="term" value="P:histone mRNA catabolic process"/>
    <property type="evidence" value="ECO:0007669"/>
    <property type="project" value="TreeGrafter"/>
</dbReference>
<gene>
    <name evidence="12" type="ORF">CEUTPL_LOCUS12016</name>
</gene>
<keyword evidence="4" id="KW-0378">Hydrolase</keyword>
<evidence type="ECO:0000256" key="1">
    <source>
        <dbReference type="ARBA" id="ARBA00004123"/>
    </source>
</evidence>
<name>A0A9P0DEQ1_9CUCU</name>
<feature type="compositionally biased region" description="Low complexity" evidence="10">
    <location>
        <begin position="879"/>
        <end position="891"/>
    </location>
</feature>
<keyword evidence="5" id="KW-0271">Exosome</keyword>
<dbReference type="PROSITE" id="PS50967">
    <property type="entry name" value="HRDC"/>
    <property type="match status" value="1"/>
</dbReference>
<dbReference type="CDD" id="cd06147">
    <property type="entry name" value="Rrp6p_like_exo"/>
    <property type="match status" value="1"/>
</dbReference>
<keyword evidence="7" id="KW-0539">Nucleus</keyword>
<dbReference type="InterPro" id="IPR010997">
    <property type="entry name" value="HRDC-like_sf"/>
</dbReference>
<dbReference type="SMART" id="SM00341">
    <property type="entry name" value="HRDC"/>
    <property type="match status" value="1"/>
</dbReference>
<evidence type="ECO:0000313" key="13">
    <source>
        <dbReference type="Proteomes" id="UP001152799"/>
    </source>
</evidence>
<dbReference type="InterPro" id="IPR012588">
    <property type="entry name" value="Exosome-assoc_fac_Rrp6_N"/>
</dbReference>
<dbReference type="SMART" id="SM00474">
    <property type="entry name" value="35EXOc"/>
    <property type="match status" value="1"/>
</dbReference>
<reference evidence="12" key="1">
    <citation type="submission" date="2022-01" db="EMBL/GenBank/DDBJ databases">
        <authorList>
            <person name="King R."/>
        </authorList>
    </citation>
    <scope>NUCLEOTIDE SEQUENCE</scope>
</reference>
<dbReference type="Gene3D" id="1.10.150.80">
    <property type="entry name" value="HRDC domain"/>
    <property type="match status" value="1"/>
</dbReference>
<dbReference type="Gene3D" id="3.30.420.10">
    <property type="entry name" value="Ribonuclease H-like superfamily/Ribonuclease H"/>
    <property type="match status" value="1"/>
</dbReference>
<dbReference type="InterPro" id="IPR045092">
    <property type="entry name" value="Rrp6-like"/>
</dbReference>
<dbReference type="GO" id="GO:0005730">
    <property type="term" value="C:nucleolus"/>
    <property type="evidence" value="ECO:0007669"/>
    <property type="project" value="TreeGrafter"/>
</dbReference>
<dbReference type="OrthoDB" id="2250022at2759"/>
<dbReference type="InterPro" id="IPR002562">
    <property type="entry name" value="3'-5'_exonuclease_dom"/>
</dbReference>
<evidence type="ECO:0000256" key="7">
    <source>
        <dbReference type="ARBA" id="ARBA00023242"/>
    </source>
</evidence>
<dbReference type="EMBL" id="OU892283">
    <property type="protein sequence ID" value="CAH1133564.1"/>
    <property type="molecule type" value="Genomic_DNA"/>
</dbReference>
<dbReference type="GO" id="GO:0000467">
    <property type="term" value="P:exonucleolytic trimming to generate mature 3'-end of 5.8S rRNA from tricistronic rRNA transcript (SSU-rRNA, 5.8S rRNA, LSU-rRNA)"/>
    <property type="evidence" value="ECO:0007669"/>
    <property type="project" value="InterPro"/>
</dbReference>
<evidence type="ECO:0000256" key="4">
    <source>
        <dbReference type="ARBA" id="ARBA00022801"/>
    </source>
</evidence>
<dbReference type="InterPro" id="IPR002121">
    <property type="entry name" value="HRDC_dom"/>
</dbReference>
<feature type="compositionally biased region" description="Basic and acidic residues" evidence="10">
    <location>
        <begin position="757"/>
        <end position="768"/>
    </location>
</feature>
<comment type="subcellular location">
    <subcellularLocation>
        <location evidence="1">Nucleus</location>
    </subcellularLocation>
</comment>
<dbReference type="GO" id="GO:0071035">
    <property type="term" value="P:nuclear polyadenylation-dependent rRNA catabolic process"/>
    <property type="evidence" value="ECO:0007669"/>
    <property type="project" value="TreeGrafter"/>
</dbReference>
<feature type="compositionally biased region" description="Low complexity" evidence="10">
    <location>
        <begin position="833"/>
        <end position="848"/>
    </location>
</feature>
<dbReference type="GO" id="GO:0003727">
    <property type="term" value="F:single-stranded RNA binding"/>
    <property type="evidence" value="ECO:0007669"/>
    <property type="project" value="TreeGrafter"/>
</dbReference>
<dbReference type="Proteomes" id="UP001152799">
    <property type="component" value="Chromosome 7"/>
</dbReference>
<feature type="compositionally biased region" description="Basic and acidic residues" evidence="10">
    <location>
        <begin position="913"/>
        <end position="922"/>
    </location>
</feature>
<keyword evidence="3" id="KW-0540">Nuclease</keyword>
<dbReference type="Pfam" id="PF00570">
    <property type="entry name" value="HRDC"/>
    <property type="match status" value="1"/>
</dbReference>
<keyword evidence="6" id="KW-0269">Exonuclease</keyword>
<dbReference type="PANTHER" id="PTHR12124">
    <property type="entry name" value="POLYMYOSITIS/SCLERODERMA AUTOANTIGEN-RELATED"/>
    <property type="match status" value="1"/>
</dbReference>
<dbReference type="SUPFAM" id="SSF53098">
    <property type="entry name" value="Ribonuclease H-like"/>
    <property type="match status" value="1"/>
</dbReference>